<keyword evidence="6" id="KW-0325">Glycoprotein</keyword>
<evidence type="ECO:0000256" key="5">
    <source>
        <dbReference type="ARBA" id="ARBA00022801"/>
    </source>
</evidence>
<feature type="signal peptide" evidence="10">
    <location>
        <begin position="1"/>
        <end position="30"/>
    </location>
</feature>
<evidence type="ECO:0000256" key="2">
    <source>
        <dbReference type="ARBA" id="ARBA00007806"/>
    </source>
</evidence>
<dbReference type="GO" id="GO:0005975">
    <property type="term" value="P:carbohydrate metabolic process"/>
    <property type="evidence" value="ECO:0007669"/>
    <property type="project" value="InterPro"/>
</dbReference>
<evidence type="ECO:0000256" key="3">
    <source>
        <dbReference type="ARBA" id="ARBA00012741"/>
    </source>
</evidence>
<organism evidence="14 15">
    <name type="scientific">Citrus x changshan-huyou</name>
    <dbReference type="NCBI Taxonomy" id="2935761"/>
    <lineage>
        <taxon>Eukaryota</taxon>
        <taxon>Viridiplantae</taxon>
        <taxon>Streptophyta</taxon>
        <taxon>Embryophyta</taxon>
        <taxon>Tracheophyta</taxon>
        <taxon>Spermatophyta</taxon>
        <taxon>Magnoliopsida</taxon>
        <taxon>eudicotyledons</taxon>
        <taxon>Gunneridae</taxon>
        <taxon>Pentapetalae</taxon>
        <taxon>rosids</taxon>
        <taxon>malvids</taxon>
        <taxon>Sapindales</taxon>
        <taxon>Rutaceae</taxon>
        <taxon>Aurantioideae</taxon>
        <taxon>Citrus</taxon>
    </lineage>
</organism>
<dbReference type="Pfam" id="PF21365">
    <property type="entry name" value="Glyco_hydro_31_3rd"/>
    <property type="match status" value="1"/>
</dbReference>
<dbReference type="Gene3D" id="2.60.40.1760">
    <property type="entry name" value="glycosyl hydrolase (family 31)"/>
    <property type="match status" value="1"/>
</dbReference>
<dbReference type="EMBL" id="JBCGBO010000002">
    <property type="protein sequence ID" value="KAK9223411.1"/>
    <property type="molecule type" value="Genomic_DNA"/>
</dbReference>
<feature type="domain" description="Glycoside hydrolase family 31 N-terminal" evidence="12">
    <location>
        <begin position="95"/>
        <end position="261"/>
    </location>
</feature>
<evidence type="ECO:0000259" key="12">
    <source>
        <dbReference type="Pfam" id="PF13802"/>
    </source>
</evidence>
<keyword evidence="4 10" id="KW-0732">Signal</keyword>
<keyword evidence="15" id="KW-1185">Reference proteome</keyword>
<comment type="catalytic activity">
    <reaction evidence="1">
        <text>Hydrolysis of terminal, non-reducing (1-&gt;4)-linked alpha-D-glucose residues with release of alpha-D-glucose.</text>
        <dbReference type="EC" id="3.2.1.20"/>
    </reaction>
</comment>
<dbReference type="PANTHER" id="PTHR22762:SF133">
    <property type="entry name" value="P-TYPE DOMAIN-CONTAINING PROTEIN"/>
    <property type="match status" value="1"/>
</dbReference>
<dbReference type="Proteomes" id="UP001428341">
    <property type="component" value="Unassembled WGS sequence"/>
</dbReference>
<sequence length="901" mass="101235">MKKPEKTAAASYHQHLSLLLLFLYCIFVAAEKDSVGYGYSVRSVAVDSSLKSLTAGLGLIRSSSVYGPDIQSLNLFASFETKDRLRVRITDSKKQRWEIPQEIIPRQSYCTHRWLPENRLKSPVNHQTGPGNHFLSDPTSDLVFTLHNTTPFGFSVTRRSSGDILFDTSPETSDSDTFLVFKDQYIQLSSALPIERSYLYGIGEHTKKSFKLTPNDTLTLWNADLASANVDVNLYGSHPFYIDVRSPNGTTHGVLLLNSNGMDVVYTGDRISYKVIGGIIDLYFFAGPSPDSVIQQYTELIGRPAPMPYWSFGFHQCRYGYENVSDLKAVVAGYAKAGIPLEVMWTDIDYMDGYKDFTLDPINFPVNSMQNFVNTLHQNGQRYVLILDPGISVNETYGTFIRGLKADIFIKRDGVPYLGEVWPGKVYYPDFVNPAAETFWKGEIQLFRDILPMDGLWLDMNELSNFITSLPTPHSTLDDPPYKINNNGVRRPINNKTVPATALHYRNLTEYNTHNLYGLLEAKATHAALINVNGKRPFILSRSTFVGSGKYTAHWTGDNAATWNDLAYSIPSILNFGLFGIPMVGADICGFSGDTTEELCRRWIQLGAFYPFARDHSAIGTIRQELYLWDTVAATARKVLGLRYRLLPYFYTLMYEAHMKGTAVARPMFFSFPQDVKTYRIDTQFLIGKGVMVSPVLKSGAVSVDAYFPSGNWFDLFNYSNSVSLNSGKQITLDAPPDHINVHVREGNILALQGEALTTKAARKTPFHLLVVVSSKETSTGEVFLDDGEEVEMGKEAGKWSFVRFYSQMIKSNVNIRSEVLNGDFALGQKWIIDKVTFIGLEKFKRFKGYKLKTCTGRNLIKNSPVIKASVNSNAQFFTVEISKLSLLIGEEFKLDLELTK</sequence>
<dbReference type="PROSITE" id="PS00129">
    <property type="entry name" value="GLYCOSYL_HYDROL_F31_1"/>
    <property type="match status" value="1"/>
</dbReference>
<dbReference type="InterPro" id="IPR017853">
    <property type="entry name" value="GH"/>
</dbReference>
<dbReference type="InterPro" id="IPR030458">
    <property type="entry name" value="Glyco_hydro_31_AS"/>
</dbReference>
<evidence type="ECO:0000259" key="13">
    <source>
        <dbReference type="Pfam" id="PF21365"/>
    </source>
</evidence>
<dbReference type="Pfam" id="PF01055">
    <property type="entry name" value="Glyco_hydro_31_2nd"/>
    <property type="match status" value="1"/>
</dbReference>
<dbReference type="InterPro" id="IPR013780">
    <property type="entry name" value="Glyco_hydro_b"/>
</dbReference>
<dbReference type="InterPro" id="IPR025887">
    <property type="entry name" value="Glyco_hydro_31_N_dom"/>
</dbReference>
<dbReference type="CDD" id="cd06602">
    <property type="entry name" value="GH31_MGAM_SI_GAA"/>
    <property type="match status" value="1"/>
</dbReference>
<dbReference type="FunFam" id="3.20.20.80:FF:000016">
    <property type="entry name" value="Maltase-glucoamylase, intestinal"/>
    <property type="match status" value="1"/>
</dbReference>
<dbReference type="SUPFAM" id="SSF51011">
    <property type="entry name" value="Glycosyl hydrolase domain"/>
    <property type="match status" value="1"/>
</dbReference>
<dbReference type="PANTHER" id="PTHR22762">
    <property type="entry name" value="ALPHA-GLUCOSIDASE"/>
    <property type="match status" value="1"/>
</dbReference>
<dbReference type="InterPro" id="IPR048395">
    <property type="entry name" value="Glyco_hydro_31_C"/>
</dbReference>
<evidence type="ECO:0000256" key="10">
    <source>
        <dbReference type="SAM" id="SignalP"/>
    </source>
</evidence>
<dbReference type="PROSITE" id="PS00707">
    <property type="entry name" value="GLYCOSYL_HYDROL_F31_2"/>
    <property type="match status" value="1"/>
</dbReference>
<gene>
    <name evidence="14" type="ORF">WN944_011853</name>
</gene>
<dbReference type="InterPro" id="IPR000322">
    <property type="entry name" value="Glyco_hydro_31_TIM"/>
</dbReference>
<evidence type="ECO:0000256" key="9">
    <source>
        <dbReference type="RuleBase" id="RU361185"/>
    </source>
</evidence>
<evidence type="ECO:0000259" key="11">
    <source>
        <dbReference type="Pfam" id="PF01055"/>
    </source>
</evidence>
<accession>A0AAP0MU60</accession>
<dbReference type="EC" id="3.2.1.20" evidence="3"/>
<name>A0AAP0MU60_9ROSI</name>
<dbReference type="Gene3D" id="3.20.20.80">
    <property type="entry name" value="Glycosidases"/>
    <property type="match status" value="1"/>
</dbReference>
<evidence type="ECO:0000256" key="8">
    <source>
        <dbReference type="ARBA" id="ARBA00041343"/>
    </source>
</evidence>
<evidence type="ECO:0000313" key="15">
    <source>
        <dbReference type="Proteomes" id="UP001428341"/>
    </source>
</evidence>
<dbReference type="InterPro" id="IPR030459">
    <property type="entry name" value="Glyco_hydro_31_CS"/>
</dbReference>
<evidence type="ECO:0000256" key="4">
    <source>
        <dbReference type="ARBA" id="ARBA00022729"/>
    </source>
</evidence>
<comment type="caution">
    <text evidence="14">The sequence shown here is derived from an EMBL/GenBank/DDBJ whole genome shotgun (WGS) entry which is preliminary data.</text>
</comment>
<dbReference type="AlphaFoldDB" id="A0AAP0MU60"/>
<dbReference type="SUPFAM" id="SSF51445">
    <property type="entry name" value="(Trans)glycosidases"/>
    <property type="match status" value="1"/>
</dbReference>
<dbReference type="CDD" id="cd14752">
    <property type="entry name" value="GH31_N"/>
    <property type="match status" value="1"/>
</dbReference>
<keyword evidence="5 9" id="KW-0378">Hydrolase</keyword>
<evidence type="ECO:0000256" key="1">
    <source>
        <dbReference type="ARBA" id="ARBA00001657"/>
    </source>
</evidence>
<proteinExistence type="inferred from homology"/>
<feature type="chain" id="PRO_5042882859" description="alpha-glucosidase" evidence="10">
    <location>
        <begin position="31"/>
        <end position="901"/>
    </location>
</feature>
<dbReference type="SUPFAM" id="SSF74650">
    <property type="entry name" value="Galactose mutarotase-like"/>
    <property type="match status" value="1"/>
</dbReference>
<reference evidence="14 15" key="1">
    <citation type="submission" date="2024-05" db="EMBL/GenBank/DDBJ databases">
        <title>Haplotype-resolved chromosome-level genome assembly of Huyou (Citrus changshanensis).</title>
        <authorList>
            <person name="Miao C."/>
            <person name="Chen W."/>
            <person name="Wu Y."/>
            <person name="Wang L."/>
            <person name="Zhao S."/>
            <person name="Grierson D."/>
            <person name="Xu C."/>
            <person name="Chen K."/>
        </authorList>
    </citation>
    <scope>NUCLEOTIDE SEQUENCE [LARGE SCALE GENOMIC DNA]</scope>
    <source>
        <strain evidence="14">01-14</strain>
        <tissue evidence="14">Leaf</tissue>
    </source>
</reference>
<protein>
    <recommendedName>
        <fullName evidence="3">alpha-glucosidase</fullName>
        <ecNumber evidence="3">3.2.1.20</ecNumber>
    </recommendedName>
    <alternativeName>
        <fullName evidence="8">Maltase</fullName>
    </alternativeName>
</protein>
<comment type="similarity">
    <text evidence="2 9">Belongs to the glycosyl hydrolase 31 family.</text>
</comment>
<evidence type="ECO:0000313" key="14">
    <source>
        <dbReference type="EMBL" id="KAK9223411.1"/>
    </source>
</evidence>
<dbReference type="FunFam" id="2.60.40.1180:FF:000044">
    <property type="entry name" value="Alpha-glucosidase 1"/>
    <property type="match status" value="1"/>
</dbReference>
<dbReference type="Pfam" id="PF13802">
    <property type="entry name" value="Gal_mutarotas_2"/>
    <property type="match status" value="1"/>
</dbReference>
<dbReference type="GO" id="GO:0090599">
    <property type="term" value="F:alpha-glucosidase activity"/>
    <property type="evidence" value="ECO:0007669"/>
    <property type="project" value="UniProtKB-ARBA"/>
</dbReference>
<evidence type="ECO:0000256" key="7">
    <source>
        <dbReference type="ARBA" id="ARBA00023295"/>
    </source>
</evidence>
<dbReference type="InterPro" id="IPR011013">
    <property type="entry name" value="Gal_mutarotase_sf_dom"/>
</dbReference>
<dbReference type="Gene3D" id="2.60.40.1180">
    <property type="entry name" value="Golgi alpha-mannosidase II"/>
    <property type="match status" value="2"/>
</dbReference>
<feature type="domain" description="Glycoside hydrolase family 31 TIM barrel" evidence="11">
    <location>
        <begin position="304"/>
        <end position="653"/>
    </location>
</feature>
<evidence type="ECO:0000256" key="6">
    <source>
        <dbReference type="ARBA" id="ARBA00023180"/>
    </source>
</evidence>
<keyword evidence="7 9" id="KW-0326">Glycosidase</keyword>
<feature type="domain" description="Glycosyl hydrolase family 31 C-terminal" evidence="13">
    <location>
        <begin position="661"/>
        <end position="750"/>
    </location>
</feature>
<dbReference type="GO" id="GO:0030246">
    <property type="term" value="F:carbohydrate binding"/>
    <property type="evidence" value="ECO:0007669"/>
    <property type="project" value="InterPro"/>
</dbReference>